<dbReference type="Proteomes" id="UP000626220">
    <property type="component" value="Unassembled WGS sequence"/>
</dbReference>
<evidence type="ECO:0000313" key="2">
    <source>
        <dbReference type="Proteomes" id="UP000626220"/>
    </source>
</evidence>
<name>A0A8J3GWD6_9RHOB</name>
<sequence length="395" mass="44321">MIPGQEGKFEYYNQKHEADPVAIGSELSGLVFEWAWGSGRQNFPKELFAQGKSKDCFLKYLVCDYLKGLTPATVNAFPHAQKEIMALSAIRPHAIITTNYDMSLEAIFDGYVPVTGQTIIRYNTNSFGEIFHIHGDVSDPASIVLTQADYQNWQQKKKYISAKLLTYFAEHPVFIFGYKLGDPNVKGILRDIGELVADESGLIENVYQVFWSSELPRNPSEQSVFSVDGKEFRVNAIHANSFQWIFEALKSQSALTSINPKLVRALAARTMKLVRHDIPSGKVEADYDVLERVADQDAELPKLLGIALATNPNQTHPLTISQVATRLGYKHWSGANKLVNRIKDEKGVDLRSSDNVYHCQIKTGPGKNSKVRKWSLASIDLFKKVMDGEDYSVEL</sequence>
<comment type="caution">
    <text evidence="1">The sequence shown here is derived from an EMBL/GenBank/DDBJ whole genome shotgun (WGS) entry which is preliminary data.</text>
</comment>
<reference evidence="1" key="2">
    <citation type="submission" date="2020-09" db="EMBL/GenBank/DDBJ databases">
        <authorList>
            <person name="Sun Q."/>
            <person name="Kim S."/>
        </authorList>
    </citation>
    <scope>NUCLEOTIDE SEQUENCE</scope>
    <source>
        <strain evidence="1">KCTC 42650</strain>
    </source>
</reference>
<dbReference type="EMBL" id="BNCJ01000004">
    <property type="protein sequence ID" value="GHF48391.1"/>
    <property type="molecule type" value="Genomic_DNA"/>
</dbReference>
<reference evidence="1" key="1">
    <citation type="journal article" date="2014" name="Int. J. Syst. Evol. Microbiol.">
        <title>Complete genome sequence of Corynebacterium casei LMG S-19264T (=DSM 44701T), isolated from a smear-ripened cheese.</title>
        <authorList>
            <consortium name="US DOE Joint Genome Institute (JGI-PGF)"/>
            <person name="Walter F."/>
            <person name="Albersmeier A."/>
            <person name="Kalinowski J."/>
            <person name="Ruckert C."/>
        </authorList>
    </citation>
    <scope>NUCLEOTIDE SEQUENCE</scope>
    <source>
        <strain evidence="1">KCTC 42650</strain>
    </source>
</reference>
<evidence type="ECO:0000313" key="1">
    <source>
        <dbReference type="EMBL" id="GHF48391.1"/>
    </source>
</evidence>
<protein>
    <recommendedName>
        <fullName evidence="3">SIR2-like domain-containing protein</fullName>
    </recommendedName>
</protein>
<dbReference type="AlphaFoldDB" id="A0A8J3GWD6"/>
<proteinExistence type="predicted"/>
<gene>
    <name evidence="1" type="ORF">GCM10017056_19920</name>
</gene>
<keyword evidence="2" id="KW-1185">Reference proteome</keyword>
<accession>A0A8J3GWD6</accession>
<evidence type="ECO:0008006" key="3">
    <source>
        <dbReference type="Google" id="ProtNLM"/>
    </source>
</evidence>
<organism evidence="1 2">
    <name type="scientific">Seohaeicola zhoushanensis</name>
    <dbReference type="NCBI Taxonomy" id="1569283"/>
    <lineage>
        <taxon>Bacteria</taxon>
        <taxon>Pseudomonadati</taxon>
        <taxon>Pseudomonadota</taxon>
        <taxon>Alphaproteobacteria</taxon>
        <taxon>Rhodobacterales</taxon>
        <taxon>Roseobacteraceae</taxon>
        <taxon>Seohaeicola</taxon>
    </lineage>
</organism>
<dbReference type="Pfam" id="PF13289">
    <property type="entry name" value="SIR2_2"/>
    <property type="match status" value="1"/>
</dbReference>